<organism evidence="3 4">
    <name type="scientific">Trypanosoma cruzi</name>
    <dbReference type="NCBI Taxonomy" id="5693"/>
    <lineage>
        <taxon>Eukaryota</taxon>
        <taxon>Discoba</taxon>
        <taxon>Euglenozoa</taxon>
        <taxon>Kinetoplastea</taxon>
        <taxon>Metakinetoplastina</taxon>
        <taxon>Trypanosomatida</taxon>
        <taxon>Trypanosomatidae</taxon>
        <taxon>Trypanosoma</taxon>
        <taxon>Schizotrypanum</taxon>
    </lineage>
</organism>
<dbReference type="Proteomes" id="UP000583944">
    <property type="component" value="Unassembled WGS sequence"/>
</dbReference>
<feature type="region of interest" description="Disordered" evidence="1">
    <location>
        <begin position="169"/>
        <end position="198"/>
    </location>
</feature>
<evidence type="ECO:0000256" key="2">
    <source>
        <dbReference type="SAM" id="SignalP"/>
    </source>
</evidence>
<evidence type="ECO:0000256" key="1">
    <source>
        <dbReference type="SAM" id="MobiDB-lite"/>
    </source>
</evidence>
<name>A0A7J6YH45_TRYCR</name>
<proteinExistence type="predicted"/>
<feature type="region of interest" description="Disordered" evidence="1">
    <location>
        <begin position="229"/>
        <end position="248"/>
    </location>
</feature>
<keyword evidence="2" id="KW-0732">Signal</keyword>
<feature type="compositionally biased region" description="Basic and acidic residues" evidence="1">
    <location>
        <begin position="188"/>
        <end position="198"/>
    </location>
</feature>
<feature type="compositionally biased region" description="Polar residues" evidence="1">
    <location>
        <begin position="405"/>
        <end position="416"/>
    </location>
</feature>
<feature type="region of interest" description="Disordered" evidence="1">
    <location>
        <begin position="338"/>
        <end position="357"/>
    </location>
</feature>
<reference evidence="3 4" key="1">
    <citation type="journal article" date="2019" name="Genome Biol. Evol.">
        <title>Nanopore Sequencing Significantly Improves Genome Assembly of the Protozoan Parasite Trypanosoma cruzi.</title>
        <authorList>
            <person name="Diaz-Viraque F."/>
            <person name="Pita S."/>
            <person name="Greif G."/>
            <person name="de Souza R.C.M."/>
            <person name="Iraola G."/>
            <person name="Robello C."/>
        </authorList>
    </citation>
    <scope>NUCLEOTIDE SEQUENCE [LARGE SCALE GENOMIC DNA]</scope>
    <source>
        <strain evidence="3 4">Berenice</strain>
    </source>
</reference>
<feature type="region of interest" description="Disordered" evidence="1">
    <location>
        <begin position="437"/>
        <end position="466"/>
    </location>
</feature>
<dbReference type="AlphaFoldDB" id="A0A7J6YH45"/>
<comment type="caution">
    <text evidence="3">The sequence shown here is derived from an EMBL/GenBank/DDBJ whole genome shotgun (WGS) entry which is preliminary data.</text>
</comment>
<feature type="signal peptide" evidence="2">
    <location>
        <begin position="1"/>
        <end position="28"/>
    </location>
</feature>
<feature type="compositionally biased region" description="Pro residues" evidence="1">
    <location>
        <begin position="236"/>
        <end position="247"/>
    </location>
</feature>
<feature type="region of interest" description="Disordered" evidence="1">
    <location>
        <begin position="308"/>
        <end position="328"/>
    </location>
</feature>
<feature type="region of interest" description="Disordered" evidence="1">
    <location>
        <begin position="279"/>
        <end position="298"/>
    </location>
</feature>
<feature type="chain" id="PRO_5029505875" evidence="2">
    <location>
        <begin position="29"/>
        <end position="466"/>
    </location>
</feature>
<dbReference type="EMBL" id="JABDHM010000005">
    <property type="protein sequence ID" value="KAF5225716.1"/>
    <property type="molecule type" value="Genomic_DNA"/>
</dbReference>
<accession>A0A7J6YH45</accession>
<dbReference type="VEuPathDB" id="TriTrypDB:ECC02_001032"/>
<protein>
    <submittedName>
        <fullName evidence="3">Uncharacterized protein</fullName>
    </submittedName>
</protein>
<evidence type="ECO:0000313" key="4">
    <source>
        <dbReference type="Proteomes" id="UP000583944"/>
    </source>
</evidence>
<sequence>MCGPLHTHGRLLLLILTLLLLFFPFALLTTMKKRTHCSPGGRRVNNSNTKHTHTHIHKYIPEENMSVKVPYGSVEYQSHHHCQCDFCDSRRKVGAKKFAVSSAIAKQKAQQNQHNCCCPGHDASAKQPLSGKGAPSFELDDPEHHVNQTELNAKMGRTGLPDGNQYTTAVGGTRGLRGAGESGTAKAKTREEREEEKMEELDRLERLLILEHKARTKATADAEILSLRQSTGRGPCPKPLEAVPPLPVENGMDQTMQGTGAYQAGTAREAHENVHESFVASPPHGEASQLPQQTVRDGRELARESMNQQQNNAAFGRSSQIGGVGGTTTRQVNSLQADASVAKGAGNSTVKRPWDYFGPRPEGAGVVWRKIQPSIPEDTTTGVGGLGNVDNRHLWKKTLLKGSSAKENTANANSKKTAVAAPDPSIMSPGALAALSLQKQQENDHQARDAVGSPIPTVCNADDTPI</sequence>
<feature type="region of interest" description="Disordered" evidence="1">
    <location>
        <begin position="402"/>
        <end position="425"/>
    </location>
</feature>
<evidence type="ECO:0000313" key="3">
    <source>
        <dbReference type="EMBL" id="KAF5225716.1"/>
    </source>
</evidence>
<dbReference type="VEuPathDB" id="TriTrypDB:BCY84_18637"/>
<gene>
    <name evidence="3" type="ORF">ECC02_001032</name>
</gene>
<feature type="compositionally biased region" description="Gly residues" evidence="1">
    <location>
        <begin position="172"/>
        <end position="181"/>
    </location>
</feature>